<sequence length="241" mass="26490">MSSPNASLLMKVWDNGEVPALEKNIQRYYQQVKRIKPRASRADSAENFVLARGFVGVERGRLPARLLLLVHVQLLEQRLVDHVQHVHLGRVEQIVVLDAVDLRRHKVAQTAGPVRLHRNRLNLFDGGVGGRRCHLGWCSDVFDRVLGKAGECGGCLSLRSRGGDYVGADDFYWGGGGQVGGADDLVFALCDDRVGVGDFEDDFLLGAVVGHRGGHVVAFADHFSFAEQVLLGVYRLKKGLN</sequence>
<reference evidence="3" key="2">
    <citation type="submission" date="2020-05" db="UniProtKB">
        <authorList>
            <consortium name="EnsemblMetazoa"/>
        </authorList>
    </citation>
    <scope>IDENTIFICATION</scope>
    <source>
        <strain evidence="3">JHB</strain>
    </source>
</reference>
<dbReference type="GO" id="GO:0032259">
    <property type="term" value="P:methylation"/>
    <property type="evidence" value="ECO:0007669"/>
    <property type="project" value="InterPro"/>
</dbReference>
<dbReference type="KEGG" id="cqu:CpipJ_CPIJ018014"/>
<dbReference type="GO" id="GO:0051301">
    <property type="term" value="P:cell division"/>
    <property type="evidence" value="ECO:0007669"/>
    <property type="project" value="UniProtKB-KW"/>
</dbReference>
<keyword evidence="2" id="KW-0132">Cell division</keyword>
<dbReference type="Pfam" id="PF01728">
    <property type="entry name" value="FtsJ"/>
    <property type="match status" value="1"/>
</dbReference>
<name>B0XGX8_CULQU</name>
<keyword evidence="4" id="KW-1185">Reference proteome</keyword>
<evidence type="ECO:0000313" key="4">
    <source>
        <dbReference type="Proteomes" id="UP000002320"/>
    </source>
</evidence>
<reference evidence="2" key="1">
    <citation type="submission" date="2007-03" db="EMBL/GenBank/DDBJ databases">
        <title>Annotation of Culex pipiens quinquefasciatus.</title>
        <authorList>
            <consortium name="The Broad Institute Genome Sequencing Platform"/>
            <person name="Atkinson P.W."/>
            <person name="Hemingway J."/>
            <person name="Christensen B.M."/>
            <person name="Higgs S."/>
            <person name="Kodira C."/>
            <person name="Hannick L."/>
            <person name="Megy K."/>
            <person name="O'Leary S."/>
            <person name="Pearson M."/>
            <person name="Haas B.J."/>
            <person name="Mauceli E."/>
            <person name="Wortman J.R."/>
            <person name="Lee N.H."/>
            <person name="Guigo R."/>
            <person name="Stanke M."/>
            <person name="Alvarado L."/>
            <person name="Amedeo P."/>
            <person name="Antoine C.H."/>
            <person name="Arensburger P."/>
            <person name="Bidwell S.L."/>
            <person name="Crawford M."/>
            <person name="Camaro F."/>
            <person name="Devon K."/>
            <person name="Engels R."/>
            <person name="Hammond M."/>
            <person name="Howarth C."/>
            <person name="Koehrsen M."/>
            <person name="Lawson D."/>
            <person name="Montgomery P."/>
            <person name="Nene V."/>
            <person name="Nusbaum C."/>
            <person name="Puiu D."/>
            <person name="Romero-Severson J."/>
            <person name="Severson D.W."/>
            <person name="Shumway M."/>
            <person name="Sisk P."/>
            <person name="Stolte C."/>
            <person name="Zeng Q."/>
            <person name="Eisenstadt E."/>
            <person name="Fraser-Liggett C."/>
            <person name="Strausberg R."/>
            <person name="Galagan J."/>
            <person name="Birren B."/>
            <person name="Collins F.H."/>
        </authorList>
    </citation>
    <scope>NUCLEOTIDE SEQUENCE [LARGE SCALE GENOMIC DNA]</scope>
    <source>
        <strain evidence="2">JHB</strain>
    </source>
</reference>
<dbReference type="InterPro" id="IPR029063">
    <property type="entry name" value="SAM-dependent_MTases_sf"/>
</dbReference>
<dbReference type="STRING" id="7176.B0XGX8"/>
<dbReference type="Gene3D" id="3.40.50.150">
    <property type="entry name" value="Vaccinia Virus protein VP39"/>
    <property type="match status" value="1"/>
</dbReference>
<dbReference type="InterPro" id="IPR002877">
    <property type="entry name" value="RNA_MeTrfase_FtsJ_dom"/>
</dbReference>
<dbReference type="VEuPathDB" id="VectorBase:CQUJHB017107"/>
<dbReference type="GO" id="GO:0008168">
    <property type="term" value="F:methyltransferase activity"/>
    <property type="evidence" value="ECO:0007669"/>
    <property type="project" value="InterPro"/>
</dbReference>
<organism>
    <name type="scientific">Culex quinquefasciatus</name>
    <name type="common">Southern house mosquito</name>
    <name type="synonym">Culex pungens</name>
    <dbReference type="NCBI Taxonomy" id="7176"/>
    <lineage>
        <taxon>Eukaryota</taxon>
        <taxon>Metazoa</taxon>
        <taxon>Ecdysozoa</taxon>
        <taxon>Arthropoda</taxon>
        <taxon>Hexapoda</taxon>
        <taxon>Insecta</taxon>
        <taxon>Pterygota</taxon>
        <taxon>Neoptera</taxon>
        <taxon>Endopterygota</taxon>
        <taxon>Diptera</taxon>
        <taxon>Nematocera</taxon>
        <taxon>Culicoidea</taxon>
        <taxon>Culicidae</taxon>
        <taxon>Culicinae</taxon>
        <taxon>Culicini</taxon>
        <taxon>Culex</taxon>
        <taxon>Culex</taxon>
    </lineage>
</organism>
<evidence type="ECO:0000313" key="3">
    <source>
        <dbReference type="EnsemblMetazoa" id="CPIJ018014-PA"/>
    </source>
</evidence>
<feature type="domain" description="Ribosomal RNA methyltransferase FtsJ" evidence="1">
    <location>
        <begin position="3"/>
        <end position="54"/>
    </location>
</feature>
<proteinExistence type="predicted"/>
<protein>
    <submittedName>
        <fullName evidence="2 3">Cell division protein ftsj</fullName>
    </submittedName>
</protein>
<dbReference type="eggNOG" id="KOG4589">
    <property type="taxonomic scope" value="Eukaryota"/>
</dbReference>
<dbReference type="HOGENOM" id="CLU_1152725_0_0_1"/>
<accession>B0XGX8</accession>
<dbReference type="AlphaFoldDB" id="B0XGX8"/>
<keyword evidence="2" id="KW-0131">Cell cycle</keyword>
<dbReference type="Proteomes" id="UP000002320">
    <property type="component" value="Unassembled WGS sequence"/>
</dbReference>
<dbReference type="EMBL" id="DS233075">
    <property type="protein sequence ID" value="EDS27897.1"/>
    <property type="molecule type" value="Genomic_DNA"/>
</dbReference>
<dbReference type="OrthoDB" id="20105at2759"/>
<dbReference type="InParanoid" id="B0XGX8"/>
<evidence type="ECO:0000259" key="1">
    <source>
        <dbReference type="Pfam" id="PF01728"/>
    </source>
</evidence>
<gene>
    <name evidence="3" type="primary">6052668</name>
    <name evidence="2" type="ORF">CpipJ_CPIJ018014</name>
</gene>
<dbReference type="VEuPathDB" id="VectorBase:CPIJ018014"/>
<dbReference type="EnsemblMetazoa" id="CPIJ018014-RA">
    <property type="protein sequence ID" value="CPIJ018014-PA"/>
    <property type="gene ID" value="CPIJ018014"/>
</dbReference>
<evidence type="ECO:0000313" key="2">
    <source>
        <dbReference type="EMBL" id="EDS27897.1"/>
    </source>
</evidence>